<reference evidence="1" key="1">
    <citation type="submission" date="2024-03" db="EMBL/GenBank/DDBJ databases">
        <title>WGS assembly of Saponaria officinalis var. Norfolk2.</title>
        <authorList>
            <person name="Jenkins J."/>
            <person name="Shu S."/>
            <person name="Grimwood J."/>
            <person name="Barry K."/>
            <person name="Goodstein D."/>
            <person name="Schmutz J."/>
            <person name="Leebens-Mack J."/>
            <person name="Osbourn A."/>
        </authorList>
    </citation>
    <scope>NUCLEOTIDE SEQUENCE [LARGE SCALE GENOMIC DNA]</scope>
    <source>
        <strain evidence="1">JIC</strain>
    </source>
</reference>
<dbReference type="AlphaFoldDB" id="A0AAW1L121"/>
<evidence type="ECO:0000313" key="2">
    <source>
        <dbReference type="Proteomes" id="UP001443914"/>
    </source>
</evidence>
<evidence type="ECO:0000313" key="1">
    <source>
        <dbReference type="EMBL" id="KAK9726537.1"/>
    </source>
</evidence>
<proteinExistence type="predicted"/>
<keyword evidence="2" id="KW-1185">Reference proteome</keyword>
<dbReference type="Proteomes" id="UP001443914">
    <property type="component" value="Unassembled WGS sequence"/>
</dbReference>
<sequence>MCMNSLDLSQYPKLKKAVISVEDGSSVDYVAIVGTNLECFKYEIHDETECQISPAACAGIRDLTLLGCTVDHAHLFKDLTATFPLLEQLDFYVYDTDTIKASAASFALRKIKFWSRGSIQVKKLHIECPNLTLLDFSTGVMTDLYVDCPRLRVFHYCATTVPDRLFFRAGDDLEDINLTLSVNYALDTLWFLNLRAFLFLVMANRPTYLTFYFTLPMATFEPEELEVIEASPRYNVHLTLYLTWQDMPNIAPLMDALLWIIRPTSFTIYHHTQLFPPSCILNRI</sequence>
<name>A0AAW1L121_SAPOF</name>
<dbReference type="EMBL" id="JBDFQZ010000005">
    <property type="protein sequence ID" value="KAK9726537.1"/>
    <property type="molecule type" value="Genomic_DNA"/>
</dbReference>
<comment type="caution">
    <text evidence="1">The sequence shown here is derived from an EMBL/GenBank/DDBJ whole genome shotgun (WGS) entry which is preliminary data.</text>
</comment>
<accession>A0AAW1L121</accession>
<protein>
    <submittedName>
        <fullName evidence="1">Uncharacterized protein</fullName>
    </submittedName>
</protein>
<organism evidence="1 2">
    <name type="scientific">Saponaria officinalis</name>
    <name type="common">Common soapwort</name>
    <name type="synonym">Lychnis saponaria</name>
    <dbReference type="NCBI Taxonomy" id="3572"/>
    <lineage>
        <taxon>Eukaryota</taxon>
        <taxon>Viridiplantae</taxon>
        <taxon>Streptophyta</taxon>
        <taxon>Embryophyta</taxon>
        <taxon>Tracheophyta</taxon>
        <taxon>Spermatophyta</taxon>
        <taxon>Magnoliopsida</taxon>
        <taxon>eudicotyledons</taxon>
        <taxon>Gunneridae</taxon>
        <taxon>Pentapetalae</taxon>
        <taxon>Caryophyllales</taxon>
        <taxon>Caryophyllaceae</taxon>
        <taxon>Caryophylleae</taxon>
        <taxon>Saponaria</taxon>
    </lineage>
</organism>
<gene>
    <name evidence="1" type="ORF">RND81_05G222200</name>
</gene>